<dbReference type="InParanoid" id="G0P2J1"/>
<reference evidence="4" key="1">
    <citation type="submission" date="2011-07" db="EMBL/GenBank/DDBJ databases">
        <authorList>
            <consortium name="Caenorhabditis brenneri Sequencing and Analysis Consortium"/>
            <person name="Wilson R.K."/>
        </authorList>
    </citation>
    <scope>NUCLEOTIDE SEQUENCE [LARGE SCALE GENOMIC DNA]</scope>
    <source>
        <strain evidence="4">PB2801</strain>
    </source>
</reference>
<protein>
    <submittedName>
        <fullName evidence="3">Uncharacterized protein</fullName>
    </submittedName>
</protein>
<dbReference type="Proteomes" id="UP000008068">
    <property type="component" value="Unassembled WGS sequence"/>
</dbReference>
<keyword evidence="2" id="KW-0812">Transmembrane</keyword>
<keyword evidence="2" id="KW-1133">Transmembrane helix</keyword>
<sequence>MKGSNGIQKMKIKPTPTNQNYEKRHSFDKKCEQSTFSSCALENLESSQLAVKRCSDDSGAIRMKKCRKEVPEEGLTEKQNQLLDTVSLTFKECSSFEDHSTETNTTLQNQTKLVSTKQQIAAIVDQLGGICCDNSKLPGFDELLARYRYIRQQPPENWERKTIEVEKLVNCFQETLPIVCQGRHTATRNDSTVFGYTIVIAFSTMISELNEYSTKFPNIKEMMDKSKKKIQEIECHKSDEEDMIFQYVSFHMIWFLDIIMVFLQRIKTSKVRDALSTWSKVFD</sequence>
<gene>
    <name evidence="3" type="ORF">CAEBREN_09346</name>
</gene>
<dbReference type="AlphaFoldDB" id="G0P2J1"/>
<evidence type="ECO:0000256" key="2">
    <source>
        <dbReference type="SAM" id="Phobius"/>
    </source>
</evidence>
<accession>G0P2J1</accession>
<name>G0P2J1_CAEBE</name>
<keyword evidence="4" id="KW-1185">Reference proteome</keyword>
<evidence type="ECO:0000313" key="4">
    <source>
        <dbReference type="Proteomes" id="UP000008068"/>
    </source>
</evidence>
<proteinExistence type="predicted"/>
<dbReference type="EMBL" id="GL380026">
    <property type="protein sequence ID" value="EGT43289.1"/>
    <property type="molecule type" value="Genomic_DNA"/>
</dbReference>
<keyword evidence="2" id="KW-0472">Membrane</keyword>
<feature type="transmembrane region" description="Helical" evidence="2">
    <location>
        <begin position="244"/>
        <end position="263"/>
    </location>
</feature>
<feature type="region of interest" description="Disordered" evidence="1">
    <location>
        <begin position="1"/>
        <end position="26"/>
    </location>
</feature>
<dbReference type="HOGENOM" id="CLU_984255_0_0_1"/>
<evidence type="ECO:0000313" key="3">
    <source>
        <dbReference type="EMBL" id="EGT43289.1"/>
    </source>
</evidence>
<evidence type="ECO:0000256" key="1">
    <source>
        <dbReference type="SAM" id="MobiDB-lite"/>
    </source>
</evidence>
<organism evidence="4">
    <name type="scientific">Caenorhabditis brenneri</name>
    <name type="common">Nematode worm</name>
    <dbReference type="NCBI Taxonomy" id="135651"/>
    <lineage>
        <taxon>Eukaryota</taxon>
        <taxon>Metazoa</taxon>
        <taxon>Ecdysozoa</taxon>
        <taxon>Nematoda</taxon>
        <taxon>Chromadorea</taxon>
        <taxon>Rhabditida</taxon>
        <taxon>Rhabditina</taxon>
        <taxon>Rhabditomorpha</taxon>
        <taxon>Rhabditoidea</taxon>
        <taxon>Rhabditidae</taxon>
        <taxon>Peloderinae</taxon>
        <taxon>Caenorhabditis</taxon>
    </lineage>
</organism>